<dbReference type="EMBL" id="JBEAFC010000003">
    <property type="protein sequence ID" value="KAL1563953.1"/>
    <property type="molecule type" value="Genomic_DNA"/>
</dbReference>
<evidence type="ECO:0000313" key="3">
    <source>
        <dbReference type="Proteomes" id="UP001567538"/>
    </source>
</evidence>
<feature type="compositionally biased region" description="Basic and acidic residues" evidence="1">
    <location>
        <begin position="72"/>
        <end position="89"/>
    </location>
</feature>
<protein>
    <submittedName>
        <fullName evidence="2">Uncharacterized protein</fullName>
    </submittedName>
</protein>
<evidence type="ECO:0000256" key="1">
    <source>
        <dbReference type="SAM" id="MobiDB-lite"/>
    </source>
</evidence>
<dbReference type="AlphaFoldDB" id="A0ABD1I5F5"/>
<proteinExistence type="predicted"/>
<comment type="caution">
    <text evidence="2">The sequence shown here is derived from an EMBL/GenBank/DDBJ whole genome shotgun (WGS) entry which is preliminary data.</text>
</comment>
<sequence length="116" mass="13374">MENFYPHYQRIHKKTDSSIDTNLKQEYNTISAKPSTSHYRGWATTTAASDGLPRRHPKSVGRLLRGQPLNRDGGDSLCRRRRNGAERAESRSWVFARERVVIGVKIHNLWNLSERG</sequence>
<gene>
    <name evidence="2" type="ORF">AAHA92_06370</name>
</gene>
<reference evidence="2 3" key="1">
    <citation type="submission" date="2024-06" db="EMBL/GenBank/DDBJ databases">
        <title>A chromosome level genome sequence of Diviner's sage (Salvia divinorum).</title>
        <authorList>
            <person name="Ford S.A."/>
            <person name="Ro D.-K."/>
            <person name="Ness R.W."/>
            <person name="Phillips M.A."/>
        </authorList>
    </citation>
    <scope>NUCLEOTIDE SEQUENCE [LARGE SCALE GENOMIC DNA]</scope>
    <source>
        <strain evidence="2">SAF-2024a</strain>
        <tissue evidence="2">Leaf</tissue>
    </source>
</reference>
<evidence type="ECO:0000313" key="2">
    <source>
        <dbReference type="EMBL" id="KAL1563953.1"/>
    </source>
</evidence>
<accession>A0ABD1I5F5</accession>
<feature type="region of interest" description="Disordered" evidence="1">
    <location>
        <begin position="46"/>
        <end position="89"/>
    </location>
</feature>
<keyword evidence="3" id="KW-1185">Reference proteome</keyword>
<organism evidence="2 3">
    <name type="scientific">Salvia divinorum</name>
    <name type="common">Maria pastora</name>
    <name type="synonym">Diviner's sage</name>
    <dbReference type="NCBI Taxonomy" id="28513"/>
    <lineage>
        <taxon>Eukaryota</taxon>
        <taxon>Viridiplantae</taxon>
        <taxon>Streptophyta</taxon>
        <taxon>Embryophyta</taxon>
        <taxon>Tracheophyta</taxon>
        <taxon>Spermatophyta</taxon>
        <taxon>Magnoliopsida</taxon>
        <taxon>eudicotyledons</taxon>
        <taxon>Gunneridae</taxon>
        <taxon>Pentapetalae</taxon>
        <taxon>asterids</taxon>
        <taxon>lamiids</taxon>
        <taxon>Lamiales</taxon>
        <taxon>Lamiaceae</taxon>
        <taxon>Nepetoideae</taxon>
        <taxon>Mentheae</taxon>
        <taxon>Salviinae</taxon>
        <taxon>Salvia</taxon>
        <taxon>Salvia subgen. Calosphace</taxon>
    </lineage>
</organism>
<dbReference type="Proteomes" id="UP001567538">
    <property type="component" value="Unassembled WGS sequence"/>
</dbReference>
<name>A0ABD1I5F5_SALDI</name>